<accession>A0A839G9X4</accession>
<name>A0A839G9X4_9BACT</name>
<evidence type="ECO:0000313" key="2">
    <source>
        <dbReference type="Proteomes" id="UP000563094"/>
    </source>
</evidence>
<gene>
    <name evidence="1" type="ORF">FHS90_001008</name>
</gene>
<dbReference type="EMBL" id="JACJIQ010000003">
    <property type="protein sequence ID" value="MBA9076304.1"/>
    <property type="molecule type" value="Genomic_DNA"/>
</dbReference>
<dbReference type="RefSeq" id="WP_182512137.1">
    <property type="nucleotide sequence ID" value="NZ_JACJIQ010000003.1"/>
</dbReference>
<proteinExistence type="predicted"/>
<reference evidence="1 2" key="1">
    <citation type="submission" date="2020-08" db="EMBL/GenBank/DDBJ databases">
        <title>Genomic Encyclopedia of Type Strains, Phase IV (KMG-IV): sequencing the most valuable type-strain genomes for metagenomic binning, comparative biology and taxonomic classification.</title>
        <authorList>
            <person name="Goeker M."/>
        </authorList>
    </citation>
    <scope>NUCLEOTIDE SEQUENCE [LARGE SCALE GENOMIC DNA]</scope>
    <source>
        <strain evidence="1 2">DSM 29854</strain>
    </source>
</reference>
<dbReference type="AlphaFoldDB" id="A0A839G9X4"/>
<sequence length="93" mass="10692">MKVLFLNNWAVPVNVFERHIEILPNGVPDLQFLVRLRYYFDQAAVWQHFNALRGWAYGKSRQAVEEIPVAPGIVLKPENQFTSRVASVLKGNL</sequence>
<comment type="caution">
    <text evidence="1">The sequence shown here is derived from an EMBL/GenBank/DDBJ whole genome shotgun (WGS) entry which is preliminary data.</text>
</comment>
<organism evidence="1 2">
    <name type="scientific">Rufibacter quisquiliarum</name>
    <dbReference type="NCBI Taxonomy" id="1549639"/>
    <lineage>
        <taxon>Bacteria</taxon>
        <taxon>Pseudomonadati</taxon>
        <taxon>Bacteroidota</taxon>
        <taxon>Cytophagia</taxon>
        <taxon>Cytophagales</taxon>
        <taxon>Hymenobacteraceae</taxon>
        <taxon>Rufibacter</taxon>
    </lineage>
</organism>
<evidence type="ECO:0000313" key="1">
    <source>
        <dbReference type="EMBL" id="MBA9076304.1"/>
    </source>
</evidence>
<dbReference type="Proteomes" id="UP000563094">
    <property type="component" value="Unassembled WGS sequence"/>
</dbReference>
<protein>
    <submittedName>
        <fullName evidence="1">Uncharacterized protein</fullName>
    </submittedName>
</protein>
<keyword evidence="2" id="KW-1185">Reference proteome</keyword>